<comment type="subcellular location">
    <subcellularLocation>
        <location evidence="1">Secreted</location>
    </subcellularLocation>
</comment>
<keyword evidence="4" id="KW-0472">Membrane</keyword>
<dbReference type="PROSITE" id="PS00330">
    <property type="entry name" value="HEMOLYSIN_CALCIUM"/>
    <property type="match status" value="1"/>
</dbReference>
<dbReference type="InterPro" id="IPR050557">
    <property type="entry name" value="RTX_toxin/Mannuronan_C5-epim"/>
</dbReference>
<keyword evidence="4" id="KW-0812">Transmembrane</keyword>
<accession>A0A238L653</accession>
<keyword evidence="2" id="KW-0964">Secreted</keyword>
<evidence type="ECO:0000256" key="4">
    <source>
        <dbReference type="SAM" id="Phobius"/>
    </source>
</evidence>
<dbReference type="Gene3D" id="2.150.10.10">
    <property type="entry name" value="Serralysin-like metalloprotease, C-terminal"/>
    <property type="match status" value="2"/>
</dbReference>
<dbReference type="SUPFAM" id="SSF51120">
    <property type="entry name" value="beta-Roll"/>
    <property type="match status" value="1"/>
</dbReference>
<keyword evidence="6" id="KW-1185">Reference proteome</keyword>
<organism evidence="5 6">
    <name type="scientific">Pelagimonas varians</name>
    <dbReference type="NCBI Taxonomy" id="696760"/>
    <lineage>
        <taxon>Bacteria</taxon>
        <taxon>Pseudomonadati</taxon>
        <taxon>Pseudomonadota</taxon>
        <taxon>Alphaproteobacteria</taxon>
        <taxon>Rhodobacterales</taxon>
        <taxon>Roseobacteraceae</taxon>
        <taxon>Pelagimonas</taxon>
    </lineage>
</organism>
<feature type="region of interest" description="Disordered" evidence="3">
    <location>
        <begin position="43"/>
        <end position="116"/>
    </location>
</feature>
<keyword evidence="4" id="KW-1133">Transmembrane helix</keyword>
<dbReference type="PRINTS" id="PR00313">
    <property type="entry name" value="CABNDNGRPT"/>
</dbReference>
<dbReference type="Proteomes" id="UP000220836">
    <property type="component" value="Unassembled WGS sequence"/>
</dbReference>
<evidence type="ECO:0000313" key="5">
    <source>
        <dbReference type="EMBL" id="SMX49796.1"/>
    </source>
</evidence>
<dbReference type="InterPro" id="IPR001343">
    <property type="entry name" value="Hemolysn_Ca-bd"/>
</dbReference>
<sequence length="302" mass="31055">MLTGLTSYDIVNFNDLRMGDKSMLFIVGLLGVAGVAMALALPTGDEDDTSDEIDSGANAEEQQAEVESSDDTSLLEMAATVLEAEDTGGSIDETRAGSDGDETLVGGDGDDRLEGFEGDDELLGGAGDDTMDGGEGDDIIVSDAGDDVVLGGLGNDAMHARSGDDLVSGGDGEDTLFGGDGNDTLLGNDEDEDYLIGGDGDDAIVVGQGDHAYGGHGADTFFLDTAFSDEVADLADFNNDEDTIVVLVDNQQEDDEVSIVPSLTDPSQSELILNGEVLARMSTENAPSPLEIKILVADAAGL</sequence>
<dbReference type="Pfam" id="PF00353">
    <property type="entry name" value="HemolysinCabind"/>
    <property type="match status" value="3"/>
</dbReference>
<dbReference type="GO" id="GO:0005509">
    <property type="term" value="F:calcium ion binding"/>
    <property type="evidence" value="ECO:0007669"/>
    <property type="project" value="InterPro"/>
</dbReference>
<dbReference type="InterPro" id="IPR018511">
    <property type="entry name" value="Hemolysin-typ_Ca-bd_CS"/>
</dbReference>
<evidence type="ECO:0000256" key="2">
    <source>
        <dbReference type="ARBA" id="ARBA00022525"/>
    </source>
</evidence>
<dbReference type="InterPro" id="IPR011049">
    <property type="entry name" value="Serralysin-like_metalloprot_C"/>
</dbReference>
<feature type="compositionally biased region" description="Acidic residues" evidence="3">
    <location>
        <begin position="44"/>
        <end position="54"/>
    </location>
</feature>
<name>A0A238L653_9RHOB</name>
<evidence type="ECO:0000256" key="3">
    <source>
        <dbReference type="SAM" id="MobiDB-lite"/>
    </source>
</evidence>
<dbReference type="GO" id="GO:0005576">
    <property type="term" value="C:extracellular region"/>
    <property type="evidence" value="ECO:0007669"/>
    <property type="project" value="UniProtKB-SubCell"/>
</dbReference>
<dbReference type="PANTHER" id="PTHR38340:SF1">
    <property type="entry name" value="S-LAYER PROTEIN"/>
    <property type="match status" value="1"/>
</dbReference>
<proteinExistence type="predicted"/>
<protein>
    <submittedName>
        <fullName evidence="5">Hemolysin, plasmid</fullName>
    </submittedName>
</protein>
<evidence type="ECO:0000256" key="1">
    <source>
        <dbReference type="ARBA" id="ARBA00004613"/>
    </source>
</evidence>
<evidence type="ECO:0000313" key="6">
    <source>
        <dbReference type="Proteomes" id="UP000220836"/>
    </source>
</evidence>
<dbReference type="PANTHER" id="PTHR38340">
    <property type="entry name" value="S-LAYER PROTEIN"/>
    <property type="match status" value="1"/>
</dbReference>
<feature type="transmembrane region" description="Helical" evidence="4">
    <location>
        <begin position="23"/>
        <end position="41"/>
    </location>
</feature>
<gene>
    <name evidence="5" type="primary">hlyA_2</name>
    <name evidence="5" type="ORF">PEV8663_04331</name>
</gene>
<dbReference type="EMBL" id="FXYH01000023">
    <property type="protein sequence ID" value="SMX49796.1"/>
    <property type="molecule type" value="Genomic_DNA"/>
</dbReference>
<reference evidence="5 6" key="1">
    <citation type="submission" date="2017-05" db="EMBL/GenBank/DDBJ databases">
        <authorList>
            <person name="Song R."/>
            <person name="Chenine A.L."/>
            <person name="Ruprecht R.M."/>
        </authorList>
    </citation>
    <scope>NUCLEOTIDE SEQUENCE [LARGE SCALE GENOMIC DNA]</scope>
    <source>
        <strain evidence="5 6">CECT 8663</strain>
    </source>
</reference>
<dbReference type="AlphaFoldDB" id="A0A238L653"/>